<accession>A0A6J5NEM6</accession>
<protein>
    <recommendedName>
        <fullName evidence="2">Tail completion protein</fullName>
    </recommendedName>
</protein>
<evidence type="ECO:0000313" key="1">
    <source>
        <dbReference type="EMBL" id="CAB4157227.1"/>
    </source>
</evidence>
<gene>
    <name evidence="1" type="ORF">UFOVP688_9</name>
</gene>
<evidence type="ECO:0008006" key="2">
    <source>
        <dbReference type="Google" id="ProtNLM"/>
    </source>
</evidence>
<proteinExistence type="predicted"/>
<dbReference type="EMBL" id="LR796659">
    <property type="protein sequence ID" value="CAB4157227.1"/>
    <property type="molecule type" value="Genomic_DNA"/>
</dbReference>
<sequence length="134" mass="14169">MASISSIRTGLATRLATITGLRTAATIPDNPNPPIAIVIPDSINFDDTFHRGMDTLNFKILVIVGRADERTAQNSIDGFCATSGSSSVKAAIEGDKTLGGTAYDCRVTTMSNYGSVLIGEVTYLSCEFIVVVYA</sequence>
<organism evidence="1">
    <name type="scientific">uncultured Caudovirales phage</name>
    <dbReference type="NCBI Taxonomy" id="2100421"/>
    <lineage>
        <taxon>Viruses</taxon>
        <taxon>Duplodnaviria</taxon>
        <taxon>Heunggongvirae</taxon>
        <taxon>Uroviricota</taxon>
        <taxon>Caudoviricetes</taxon>
        <taxon>Peduoviridae</taxon>
        <taxon>Maltschvirus</taxon>
        <taxon>Maltschvirus maltsch</taxon>
    </lineage>
</organism>
<name>A0A6J5NEM6_9CAUD</name>
<reference evidence="1" key="1">
    <citation type="submission" date="2020-04" db="EMBL/GenBank/DDBJ databases">
        <authorList>
            <person name="Chiriac C."/>
            <person name="Salcher M."/>
            <person name="Ghai R."/>
            <person name="Kavagutti S V."/>
        </authorList>
    </citation>
    <scope>NUCLEOTIDE SEQUENCE</scope>
</reference>